<dbReference type="InterPro" id="IPR039425">
    <property type="entry name" value="RNA_pol_sigma-70-like"/>
</dbReference>
<evidence type="ECO:0000256" key="3">
    <source>
        <dbReference type="ARBA" id="ARBA00023015"/>
    </source>
</evidence>
<evidence type="ECO:0000313" key="10">
    <source>
        <dbReference type="Proteomes" id="UP000192761"/>
    </source>
</evidence>
<comment type="similarity">
    <text evidence="1">Belongs to the sigma-70 factor family. ECF subfamily.</text>
</comment>
<evidence type="ECO:0000256" key="4">
    <source>
        <dbReference type="ARBA" id="ARBA00023082"/>
    </source>
</evidence>
<dbReference type="RefSeq" id="WP_084090816.1">
    <property type="nucleotide sequence ID" value="NZ_FWXD01000011.1"/>
</dbReference>
<keyword evidence="6" id="KW-0804">Transcription</keyword>
<protein>
    <submittedName>
        <fullName evidence="9">RNA polymerase sigma-70 factor, ECF subfamily</fullName>
    </submittedName>
</protein>
<dbReference type="AlphaFoldDB" id="A0A1W1XNF3"/>
<dbReference type="InterPro" id="IPR036388">
    <property type="entry name" value="WH-like_DNA-bd_sf"/>
</dbReference>
<dbReference type="Gene3D" id="1.10.10.10">
    <property type="entry name" value="Winged helix-like DNA-binding domain superfamily/Winged helix DNA-binding domain"/>
    <property type="match status" value="1"/>
</dbReference>
<evidence type="ECO:0000256" key="2">
    <source>
        <dbReference type="ARBA" id="ARBA00011344"/>
    </source>
</evidence>
<evidence type="ECO:0000259" key="8">
    <source>
        <dbReference type="Pfam" id="PF08281"/>
    </source>
</evidence>
<dbReference type="Gene3D" id="3.10.450.50">
    <property type="match status" value="1"/>
</dbReference>
<organism evidence="9 10">
    <name type="scientific">Andreprevotia lacus DSM 23236</name>
    <dbReference type="NCBI Taxonomy" id="1121001"/>
    <lineage>
        <taxon>Bacteria</taxon>
        <taxon>Pseudomonadati</taxon>
        <taxon>Pseudomonadota</taxon>
        <taxon>Betaproteobacteria</taxon>
        <taxon>Neisseriales</taxon>
        <taxon>Chitinibacteraceae</taxon>
        <taxon>Andreprevotia</taxon>
    </lineage>
</organism>
<name>A0A1W1XNF3_9NEIS</name>
<evidence type="ECO:0000256" key="1">
    <source>
        <dbReference type="ARBA" id="ARBA00010641"/>
    </source>
</evidence>
<dbReference type="Pfam" id="PF04542">
    <property type="entry name" value="Sigma70_r2"/>
    <property type="match status" value="1"/>
</dbReference>
<dbReference type="PANTHER" id="PTHR43133">
    <property type="entry name" value="RNA POLYMERASE ECF-TYPE SIGMA FACTO"/>
    <property type="match status" value="1"/>
</dbReference>
<dbReference type="InterPro" id="IPR013325">
    <property type="entry name" value="RNA_pol_sigma_r2"/>
</dbReference>
<dbReference type="NCBIfam" id="TIGR02937">
    <property type="entry name" value="sigma70-ECF"/>
    <property type="match status" value="1"/>
</dbReference>
<dbReference type="InterPro" id="IPR032710">
    <property type="entry name" value="NTF2-like_dom_sf"/>
</dbReference>
<dbReference type="InterPro" id="IPR013249">
    <property type="entry name" value="RNA_pol_sigma70_r4_t2"/>
</dbReference>
<evidence type="ECO:0000259" key="7">
    <source>
        <dbReference type="Pfam" id="PF04542"/>
    </source>
</evidence>
<dbReference type="InterPro" id="IPR014284">
    <property type="entry name" value="RNA_pol_sigma-70_dom"/>
</dbReference>
<keyword evidence="10" id="KW-1185">Reference proteome</keyword>
<dbReference type="PANTHER" id="PTHR43133:SF8">
    <property type="entry name" value="RNA POLYMERASE SIGMA FACTOR HI_1459-RELATED"/>
    <property type="match status" value="1"/>
</dbReference>
<dbReference type="InterPro" id="IPR007627">
    <property type="entry name" value="RNA_pol_sigma70_r2"/>
</dbReference>
<evidence type="ECO:0000256" key="5">
    <source>
        <dbReference type="ARBA" id="ARBA00023125"/>
    </source>
</evidence>
<feature type="domain" description="RNA polymerase sigma factor 70 region 4 type 2" evidence="8">
    <location>
        <begin position="104"/>
        <end position="150"/>
    </location>
</feature>
<reference evidence="9 10" key="1">
    <citation type="submission" date="2017-04" db="EMBL/GenBank/DDBJ databases">
        <authorList>
            <person name="Afonso C.L."/>
            <person name="Miller P.J."/>
            <person name="Scott M.A."/>
            <person name="Spackman E."/>
            <person name="Goraichik I."/>
            <person name="Dimitrov K.M."/>
            <person name="Suarez D.L."/>
            <person name="Swayne D.E."/>
        </authorList>
    </citation>
    <scope>NUCLEOTIDE SEQUENCE [LARGE SCALE GENOMIC DNA]</scope>
    <source>
        <strain evidence="9 10">DSM 23236</strain>
    </source>
</reference>
<accession>A0A1W1XNF3</accession>
<dbReference type="InterPro" id="IPR013324">
    <property type="entry name" value="RNA_pol_sigma_r3/r4-like"/>
</dbReference>
<evidence type="ECO:0000313" key="9">
    <source>
        <dbReference type="EMBL" id="SMC25436.1"/>
    </source>
</evidence>
<comment type="subunit">
    <text evidence="2">Interacts transiently with the RNA polymerase catalytic core formed by RpoA, RpoB, RpoC and RpoZ (2 alpha, 1 beta, 1 beta' and 1 omega subunit) to form the RNA polymerase holoenzyme that can initiate transcription.</text>
</comment>
<dbReference type="SUPFAM" id="SSF88659">
    <property type="entry name" value="Sigma3 and sigma4 domains of RNA polymerase sigma factors"/>
    <property type="match status" value="1"/>
</dbReference>
<dbReference type="EMBL" id="FWXD01000011">
    <property type="protein sequence ID" value="SMC25436.1"/>
    <property type="molecule type" value="Genomic_DNA"/>
</dbReference>
<dbReference type="GO" id="GO:0016987">
    <property type="term" value="F:sigma factor activity"/>
    <property type="evidence" value="ECO:0007669"/>
    <property type="project" value="UniProtKB-KW"/>
</dbReference>
<feature type="domain" description="RNA polymerase sigma-70 region 2" evidence="7">
    <location>
        <begin position="11"/>
        <end position="76"/>
    </location>
</feature>
<evidence type="ECO:0000256" key="6">
    <source>
        <dbReference type="ARBA" id="ARBA00023163"/>
    </source>
</evidence>
<dbReference type="GO" id="GO:0006352">
    <property type="term" value="P:DNA-templated transcription initiation"/>
    <property type="evidence" value="ECO:0007669"/>
    <property type="project" value="InterPro"/>
</dbReference>
<proteinExistence type="inferred from homology"/>
<sequence length="288" mass="32147">MSEADFEARLRALRPRLHRYCARMTGSAIDGEDVLQDALVKALHAQADGAMVDNLGGWLLRIAHNCCLDFLRRRARVELVPLDEGMAHAARPDTDIVTLGFHAFLQLPELQRCAVILKDVLGHTVEEIAAIAGSTPAAAKSALQRGRSTLRQRAAKPIATPARADAEKLASYVQLFQQGDFDAIRALLAEDVQLELVNRLKLAGREQIAPYFSRYAAEPKWCYALGTFEQHPAMLVYDHTRPDQPAHMVLLEWRQGRIASIRDFLFAAYVLDGAAWRKLQGRLEITTE</sequence>
<dbReference type="Proteomes" id="UP000192761">
    <property type="component" value="Unassembled WGS sequence"/>
</dbReference>
<keyword evidence="3" id="KW-0805">Transcription regulation</keyword>
<keyword evidence="5" id="KW-0238">DNA-binding</keyword>
<dbReference type="STRING" id="1121001.SAMN02745857_02166"/>
<dbReference type="SUPFAM" id="SSF54427">
    <property type="entry name" value="NTF2-like"/>
    <property type="match status" value="1"/>
</dbReference>
<dbReference type="Gene3D" id="1.10.1740.10">
    <property type="match status" value="1"/>
</dbReference>
<gene>
    <name evidence="9" type="ORF">SAMN02745857_02166</name>
</gene>
<dbReference type="SUPFAM" id="SSF88946">
    <property type="entry name" value="Sigma2 domain of RNA polymerase sigma factors"/>
    <property type="match status" value="1"/>
</dbReference>
<dbReference type="OrthoDB" id="9797134at2"/>
<dbReference type="GO" id="GO:0003677">
    <property type="term" value="F:DNA binding"/>
    <property type="evidence" value="ECO:0007669"/>
    <property type="project" value="UniProtKB-KW"/>
</dbReference>
<keyword evidence="4" id="KW-0731">Sigma factor</keyword>
<dbReference type="Pfam" id="PF08281">
    <property type="entry name" value="Sigma70_r4_2"/>
    <property type="match status" value="1"/>
</dbReference>